<dbReference type="GO" id="GO:1904680">
    <property type="term" value="F:peptide transmembrane transporter activity"/>
    <property type="evidence" value="ECO:0007669"/>
    <property type="project" value="TreeGrafter"/>
</dbReference>
<evidence type="ECO:0000256" key="4">
    <source>
        <dbReference type="ARBA" id="ARBA00022729"/>
    </source>
</evidence>
<dbReference type="InterPro" id="IPR000914">
    <property type="entry name" value="SBP_5_dom"/>
</dbReference>
<dbReference type="PANTHER" id="PTHR30290:SF9">
    <property type="entry name" value="OLIGOPEPTIDE-BINDING PROTEIN APPA"/>
    <property type="match status" value="1"/>
</dbReference>
<dbReference type="InterPro" id="IPR030678">
    <property type="entry name" value="Peptide/Ni-bd"/>
</dbReference>
<sequence>MNRRQLLSAASGLVLTAGLATGSLAEEGAPVSGGTLNVGFISDLRTMNPLESTQWTERQVLFLMFDRLVDLNPDFSLKPGLAESWEFENDGARVILNLRSGVRFHDGTPFNAEAVKWNLDTRLDPEGNSSQRRQLEGVIDSVEVVDDLTVAINLSSPYPPLLSLFADRAGLMASPAAAEKYGEDIGSHPVGTGPFKLDEWTRGATLTVSRYEDFWQDDMPYLDAVTFHDIPSNVVGIQRMTIGELDYIGQLTPLDTKLAEASPDIKLVPSAGGLWYSLQWKWDSEPYSNPDLRRAVAHALNRDRINEILWEGQGSVSDGFVPEGLWWTPTDLKHYEYDPDKARQILEEAGLVGTELQLAAPSGDALRRLAELAHEDLNAIGLDVKLEPVPQSEYYAKTVAGEIRFTPMRWTQRADPDGLIQYLFASDGTANSSKYSNEQVDEWIYEARVLTDQEKRQELYNKVQRQISEDLPYMPIGFSREFSALRTEVHGYTPMPDLIPRYRFFWKEE</sequence>
<dbReference type="OrthoDB" id="9803988at2"/>
<evidence type="ECO:0000256" key="3">
    <source>
        <dbReference type="ARBA" id="ARBA00022448"/>
    </source>
</evidence>
<dbReference type="Gene3D" id="3.40.190.10">
    <property type="entry name" value="Periplasmic binding protein-like II"/>
    <property type="match status" value="1"/>
</dbReference>
<dbReference type="Pfam" id="PF00496">
    <property type="entry name" value="SBP_bac_5"/>
    <property type="match status" value="1"/>
</dbReference>
<proteinExistence type="inferred from homology"/>
<dbReference type="Gene3D" id="3.10.105.10">
    <property type="entry name" value="Dipeptide-binding Protein, Domain 3"/>
    <property type="match status" value="1"/>
</dbReference>
<comment type="subcellular location">
    <subcellularLocation>
        <location evidence="1">Periplasm</location>
    </subcellularLocation>
</comment>
<feature type="chain" id="PRO_5009299889" evidence="5">
    <location>
        <begin position="26"/>
        <end position="509"/>
    </location>
</feature>
<dbReference type="GO" id="GO:0015833">
    <property type="term" value="P:peptide transport"/>
    <property type="evidence" value="ECO:0007669"/>
    <property type="project" value="TreeGrafter"/>
</dbReference>
<keyword evidence="8" id="KW-1185">Reference proteome</keyword>
<feature type="domain" description="Solute-binding protein family 5" evidence="6">
    <location>
        <begin position="77"/>
        <end position="429"/>
    </location>
</feature>
<dbReference type="Gene3D" id="3.90.76.10">
    <property type="entry name" value="Dipeptide-binding Protein, Domain 1"/>
    <property type="match status" value="1"/>
</dbReference>
<dbReference type="InterPro" id="IPR039424">
    <property type="entry name" value="SBP_5"/>
</dbReference>
<evidence type="ECO:0000313" key="8">
    <source>
        <dbReference type="Proteomes" id="UP000199582"/>
    </source>
</evidence>
<dbReference type="PIRSF" id="PIRSF002741">
    <property type="entry name" value="MppA"/>
    <property type="match status" value="1"/>
</dbReference>
<feature type="signal peptide" evidence="5">
    <location>
        <begin position="1"/>
        <end position="25"/>
    </location>
</feature>
<evidence type="ECO:0000256" key="2">
    <source>
        <dbReference type="ARBA" id="ARBA00005695"/>
    </source>
</evidence>
<protein>
    <submittedName>
        <fullName evidence="7">Peptide/nickel transport system substrate-binding protein</fullName>
    </submittedName>
</protein>
<dbReference type="Proteomes" id="UP000199582">
    <property type="component" value="Unassembled WGS sequence"/>
</dbReference>
<dbReference type="STRING" id="1287727.SAMN05443999_12610"/>
<dbReference type="GO" id="GO:0030288">
    <property type="term" value="C:outer membrane-bounded periplasmic space"/>
    <property type="evidence" value="ECO:0007669"/>
    <property type="project" value="UniProtKB-ARBA"/>
</dbReference>
<keyword evidence="3" id="KW-0813">Transport</keyword>
<evidence type="ECO:0000256" key="5">
    <source>
        <dbReference type="SAM" id="SignalP"/>
    </source>
</evidence>
<gene>
    <name evidence="7" type="ORF">SAMN05443999_12610</name>
</gene>
<dbReference type="AlphaFoldDB" id="A0A1H7Y153"/>
<comment type="similarity">
    <text evidence="2">Belongs to the bacterial solute-binding protein 5 family.</text>
</comment>
<dbReference type="PANTHER" id="PTHR30290">
    <property type="entry name" value="PERIPLASMIC BINDING COMPONENT OF ABC TRANSPORTER"/>
    <property type="match status" value="1"/>
</dbReference>
<dbReference type="SUPFAM" id="SSF53850">
    <property type="entry name" value="Periplasmic binding protein-like II"/>
    <property type="match status" value="1"/>
</dbReference>
<organism evidence="7 8">
    <name type="scientific">Roseovarius azorensis</name>
    <dbReference type="NCBI Taxonomy" id="1287727"/>
    <lineage>
        <taxon>Bacteria</taxon>
        <taxon>Pseudomonadati</taxon>
        <taxon>Pseudomonadota</taxon>
        <taxon>Alphaproteobacteria</taxon>
        <taxon>Rhodobacterales</taxon>
        <taxon>Roseobacteraceae</taxon>
        <taxon>Roseovarius</taxon>
    </lineage>
</organism>
<reference evidence="7 8" key="1">
    <citation type="submission" date="2016-10" db="EMBL/GenBank/DDBJ databases">
        <authorList>
            <person name="de Groot N.N."/>
        </authorList>
    </citation>
    <scope>NUCLEOTIDE SEQUENCE [LARGE SCALE GENOMIC DNA]</scope>
    <source>
        <strain evidence="7 8">DSM 100674</strain>
    </source>
</reference>
<dbReference type="EMBL" id="FOAG01000026">
    <property type="protein sequence ID" value="SEM39078.1"/>
    <property type="molecule type" value="Genomic_DNA"/>
</dbReference>
<keyword evidence="4 5" id="KW-0732">Signal</keyword>
<evidence type="ECO:0000259" key="6">
    <source>
        <dbReference type="Pfam" id="PF00496"/>
    </source>
</evidence>
<evidence type="ECO:0000313" key="7">
    <source>
        <dbReference type="EMBL" id="SEM39078.1"/>
    </source>
</evidence>
<dbReference type="RefSeq" id="WP_093039384.1">
    <property type="nucleotide sequence ID" value="NZ_FOAG01000026.1"/>
</dbReference>
<evidence type="ECO:0000256" key="1">
    <source>
        <dbReference type="ARBA" id="ARBA00004418"/>
    </source>
</evidence>
<accession>A0A1H7Y153</accession>
<name>A0A1H7Y153_9RHOB</name>
<dbReference type="GO" id="GO:0043190">
    <property type="term" value="C:ATP-binding cassette (ABC) transporter complex"/>
    <property type="evidence" value="ECO:0007669"/>
    <property type="project" value="InterPro"/>
</dbReference>